<dbReference type="Gene3D" id="3.40.190.10">
    <property type="entry name" value="Periplasmic binding protein-like II"/>
    <property type="match status" value="2"/>
</dbReference>
<evidence type="ECO:0000256" key="2">
    <source>
        <dbReference type="ARBA" id="ARBA00010742"/>
    </source>
</evidence>
<protein>
    <submittedName>
        <fullName evidence="5">Transport protein</fullName>
    </submittedName>
</protein>
<feature type="chain" id="PRO_5007623819" evidence="4">
    <location>
        <begin position="26"/>
        <end position="342"/>
    </location>
</feature>
<feature type="signal peptide" evidence="4">
    <location>
        <begin position="1"/>
        <end position="25"/>
    </location>
</feature>
<reference evidence="5" key="1">
    <citation type="submission" date="2016-01" db="EMBL/GenBank/DDBJ databases">
        <authorList>
            <person name="Peeters C."/>
        </authorList>
    </citation>
    <scope>NUCLEOTIDE SEQUENCE</scope>
    <source>
        <strain evidence="5">LMG 29321</strain>
    </source>
</reference>
<comment type="caution">
    <text evidence="5">The sequence shown here is derived from an EMBL/GenBank/DDBJ whole genome shotgun (WGS) entry which is preliminary data.</text>
</comment>
<keyword evidence="3 4" id="KW-0732">Signal</keyword>
<evidence type="ECO:0000256" key="4">
    <source>
        <dbReference type="SAM" id="SignalP"/>
    </source>
</evidence>
<dbReference type="PANTHER" id="PTHR30024:SF47">
    <property type="entry name" value="TAURINE-BINDING PERIPLASMIC PROTEIN"/>
    <property type="match status" value="1"/>
</dbReference>
<dbReference type="AlphaFoldDB" id="A0A158D6F9"/>
<comment type="subcellular location">
    <subcellularLocation>
        <location evidence="1">Periplasm</location>
    </subcellularLocation>
</comment>
<dbReference type="Proteomes" id="UP000071859">
    <property type="component" value="Unassembled WGS sequence"/>
</dbReference>
<evidence type="ECO:0000256" key="3">
    <source>
        <dbReference type="ARBA" id="ARBA00022729"/>
    </source>
</evidence>
<comment type="similarity">
    <text evidence="2">Belongs to the bacterial solute-binding protein SsuA/TauA family.</text>
</comment>
<dbReference type="Pfam" id="PF13379">
    <property type="entry name" value="NMT1_2"/>
    <property type="match status" value="1"/>
</dbReference>
<dbReference type="EMBL" id="FCOX02000028">
    <property type="protein sequence ID" value="SAK90063.1"/>
    <property type="molecule type" value="Genomic_DNA"/>
</dbReference>
<sequence length="342" mass="35754">MRRLRLVWPVLAICAALVNASAARAAAAPVPEKPRLHLAAAGVGFPYLPFIIADSRGYFRQAGLDIEIGVFSGGAKALQAMMGGSADIVAGAYSNTITMAAKGQKLVSFVTLASCPGWVFGTTRASHDKVKTYADLKGMRIGVSSPGSSFHMGVNYLLSKAGVKPGDVSIIGVGSSAGAIAAARSGQIDALMSNDPVATVLQGSGDLFPLAVMRDPAGTRATLGGDYPEAAIYTTRDFAARYPNTVQAVTNAVLEAERWMANATPEQVAAAVPPQYALAEKDVFARAYANMQKCISRDGLMTDAAAHTVHDVLAAFDPEIGKASIDLKATYDNRFVENAGKR</sequence>
<evidence type="ECO:0000313" key="5">
    <source>
        <dbReference type="EMBL" id="SAK90063.1"/>
    </source>
</evidence>
<proteinExistence type="inferred from homology"/>
<dbReference type="GO" id="GO:0042918">
    <property type="term" value="P:alkanesulfonate transmembrane transport"/>
    <property type="evidence" value="ECO:0007669"/>
    <property type="project" value="TreeGrafter"/>
</dbReference>
<gene>
    <name evidence="5" type="ORF">AWB78_04778</name>
</gene>
<accession>A0A158D6F9</accession>
<keyword evidence="6" id="KW-1185">Reference proteome</keyword>
<evidence type="ECO:0000313" key="6">
    <source>
        <dbReference type="Proteomes" id="UP000071859"/>
    </source>
</evidence>
<name>A0A158D6F9_9BURK</name>
<dbReference type="RefSeq" id="WP_374729487.1">
    <property type="nucleotide sequence ID" value="NZ_FCOX02000028.1"/>
</dbReference>
<dbReference type="SUPFAM" id="SSF53850">
    <property type="entry name" value="Periplasmic binding protein-like II"/>
    <property type="match status" value="1"/>
</dbReference>
<dbReference type="GO" id="GO:0042597">
    <property type="term" value="C:periplasmic space"/>
    <property type="evidence" value="ECO:0007669"/>
    <property type="project" value="UniProtKB-SubCell"/>
</dbReference>
<organism evidence="5 6">
    <name type="scientific">Caballeronia calidae</name>
    <dbReference type="NCBI Taxonomy" id="1777139"/>
    <lineage>
        <taxon>Bacteria</taxon>
        <taxon>Pseudomonadati</taxon>
        <taxon>Pseudomonadota</taxon>
        <taxon>Betaproteobacteria</taxon>
        <taxon>Burkholderiales</taxon>
        <taxon>Burkholderiaceae</taxon>
        <taxon>Caballeronia</taxon>
    </lineage>
</organism>
<evidence type="ECO:0000256" key="1">
    <source>
        <dbReference type="ARBA" id="ARBA00004418"/>
    </source>
</evidence>
<dbReference type="PANTHER" id="PTHR30024">
    <property type="entry name" value="ALIPHATIC SULFONATES-BINDING PROTEIN-RELATED"/>
    <property type="match status" value="1"/>
</dbReference>